<keyword evidence="2" id="KW-0378">Hydrolase</keyword>
<name>A0A9E7TL68_9EURY</name>
<dbReference type="EMBL" id="CP096115">
    <property type="protein sequence ID" value="UUX93405.1"/>
    <property type="molecule type" value="Genomic_DNA"/>
</dbReference>
<dbReference type="InterPro" id="IPR026898">
    <property type="entry name" value="PrsW"/>
</dbReference>
<evidence type="ECO:0000256" key="1">
    <source>
        <dbReference type="SAM" id="Phobius"/>
    </source>
</evidence>
<evidence type="ECO:0000313" key="2">
    <source>
        <dbReference type="EMBL" id="UUX93405.1"/>
    </source>
</evidence>
<keyword evidence="1" id="KW-0472">Membrane</keyword>
<feature type="transmembrane region" description="Helical" evidence="1">
    <location>
        <begin position="345"/>
        <end position="373"/>
    </location>
</feature>
<feature type="transmembrane region" description="Helical" evidence="1">
    <location>
        <begin position="243"/>
        <end position="265"/>
    </location>
</feature>
<feature type="transmembrane region" description="Helical" evidence="1">
    <location>
        <begin position="393"/>
        <end position="412"/>
    </location>
</feature>
<dbReference type="Proteomes" id="UP001060368">
    <property type="component" value="Chromosome"/>
</dbReference>
<feature type="transmembrane region" description="Helical" evidence="1">
    <location>
        <begin position="476"/>
        <end position="501"/>
    </location>
</feature>
<feature type="transmembrane region" description="Helical" evidence="1">
    <location>
        <begin position="447"/>
        <end position="470"/>
    </location>
</feature>
<feature type="transmembrane region" description="Helical" evidence="1">
    <location>
        <begin position="27"/>
        <end position="44"/>
    </location>
</feature>
<feature type="transmembrane region" description="Helical" evidence="1">
    <location>
        <begin position="513"/>
        <end position="534"/>
    </location>
</feature>
<gene>
    <name evidence="2" type="ORF">L6E24_04565</name>
</gene>
<keyword evidence="2" id="KW-0645">Protease</keyword>
<dbReference type="AlphaFoldDB" id="A0A9E7TL68"/>
<keyword evidence="3" id="KW-1185">Reference proteome</keyword>
<sequence>MADALRNIGTISKWEVKRFAGTMSRDVLPISIVLFILLILATGLTQQSGMHLQDDIYTAGIDSVDAASVLSGDERFQVYLIDSASPSAGAYNYFDITIIDGGVSRLGTEKASAALSALEKDYTRYKTAVYNRETDIFAVYPLLIDEQYVKSELDFLATQSGQLAVSPPNPFRAPEPSLPVQPVTPPGDARNINPDEFRFGLIEGEGEDSRVSRYTDMLTSSGGNGLEYKTPSQLAPPLPFDSIILVFVFVFPLYFTSQFFMMSIMNERIGRSGEALLASPVPGWQIILGKGIPYFLMMLAISTILTALTSGEFIILLPLIPVIFFFLANALLIGMTARSFKELSFISIFFSTVATSYIFFPSIFANIHVVSLVSPLTLIILQLQGDGFTFYDFIYSTSLFFITGGVIFYLSARNFTEERLFNYHRLIPRLREFIRTVISDRWTNTSLFAISAITVPFVFMAQMMVLVLFFNLPMPYSLIAILISAAFIEELAKSVGVYTLYYTSPEYFSLKNIIVGSFVVALGFLVAEKLLLFATLAEITESVFGEIMFASLQVLWLPLSLHMIGVLTTISCLKLGGRRAYVIGLIAATIVHVLYNLYFILGWGA</sequence>
<feature type="transmembrane region" description="Helical" evidence="1">
    <location>
        <begin position="580"/>
        <end position="601"/>
    </location>
</feature>
<keyword evidence="1" id="KW-0812">Transmembrane</keyword>
<dbReference type="Pfam" id="PF13367">
    <property type="entry name" value="PrsW-protease"/>
    <property type="match status" value="1"/>
</dbReference>
<dbReference type="GO" id="GO:0006508">
    <property type="term" value="P:proteolysis"/>
    <property type="evidence" value="ECO:0007669"/>
    <property type="project" value="UniProtKB-KW"/>
</dbReference>
<dbReference type="KEGG" id="mend:L6E24_04565"/>
<dbReference type="GeneID" id="74306943"/>
<keyword evidence="1" id="KW-1133">Transmembrane helix</keyword>
<accession>A0A9E7TL68</accession>
<proteinExistence type="predicted"/>
<reference evidence="2" key="1">
    <citation type="submission" date="2022-04" db="EMBL/GenBank/DDBJ databases">
        <title>Complete genome of Methanoplanus endosymbiosus DSM 3599.</title>
        <authorList>
            <person name="Chen S.-C."/>
            <person name="You Y.-T."/>
            <person name="Zhou Y.-Z."/>
            <person name="Lai M.-C."/>
        </authorList>
    </citation>
    <scope>NUCLEOTIDE SEQUENCE</scope>
    <source>
        <strain evidence="2">DSM 3599</strain>
    </source>
</reference>
<feature type="transmembrane region" description="Helical" evidence="1">
    <location>
        <begin position="313"/>
        <end position="333"/>
    </location>
</feature>
<protein>
    <submittedName>
        <fullName evidence="2">PrsW family glutamic-type intramembrane protease</fullName>
        <ecNumber evidence="2">3.4.-.-</ecNumber>
    </submittedName>
</protein>
<dbReference type="GO" id="GO:0008233">
    <property type="term" value="F:peptidase activity"/>
    <property type="evidence" value="ECO:0007669"/>
    <property type="project" value="UniProtKB-KW"/>
</dbReference>
<dbReference type="EC" id="3.4.-.-" evidence="2"/>
<organism evidence="2 3">
    <name type="scientific">Methanoplanus endosymbiosus</name>
    <dbReference type="NCBI Taxonomy" id="33865"/>
    <lineage>
        <taxon>Archaea</taxon>
        <taxon>Methanobacteriati</taxon>
        <taxon>Methanobacteriota</taxon>
        <taxon>Stenosarchaea group</taxon>
        <taxon>Methanomicrobia</taxon>
        <taxon>Methanomicrobiales</taxon>
        <taxon>Methanomicrobiaceae</taxon>
        <taxon>Methanoplanus</taxon>
    </lineage>
</organism>
<feature type="transmembrane region" description="Helical" evidence="1">
    <location>
        <begin position="554"/>
        <end position="573"/>
    </location>
</feature>
<feature type="transmembrane region" description="Helical" evidence="1">
    <location>
        <begin position="286"/>
        <end position="307"/>
    </location>
</feature>
<dbReference type="RefSeq" id="WP_257743544.1">
    <property type="nucleotide sequence ID" value="NZ_CP096115.1"/>
</dbReference>
<evidence type="ECO:0000313" key="3">
    <source>
        <dbReference type="Proteomes" id="UP001060368"/>
    </source>
</evidence>